<dbReference type="Pfam" id="PF07859">
    <property type="entry name" value="Abhydrolase_3"/>
    <property type="match status" value="1"/>
</dbReference>
<evidence type="ECO:0000313" key="5">
    <source>
        <dbReference type="Proteomes" id="UP000292627"/>
    </source>
</evidence>
<dbReference type="SUPFAM" id="SSF53474">
    <property type="entry name" value="alpha/beta-Hydrolases"/>
    <property type="match status" value="1"/>
</dbReference>
<evidence type="ECO:0000256" key="2">
    <source>
        <dbReference type="SAM" id="SignalP"/>
    </source>
</evidence>
<dbReference type="PANTHER" id="PTHR48081:SF6">
    <property type="entry name" value="PEPTIDASE S9 PROLYL OLIGOPEPTIDASE CATALYTIC DOMAIN-CONTAINING PROTEIN"/>
    <property type="match status" value="1"/>
</dbReference>
<feature type="signal peptide" evidence="2">
    <location>
        <begin position="1"/>
        <end position="26"/>
    </location>
</feature>
<reference evidence="4 5" key="1">
    <citation type="submission" date="2019-02" db="EMBL/GenBank/DDBJ databases">
        <title>WGS of Pseudoxanthomonas species novum from clinical isolates.</title>
        <authorList>
            <person name="Bernier A.-M."/>
            <person name="Bernard K."/>
            <person name="Vachon A."/>
        </authorList>
    </citation>
    <scope>NUCLEOTIDE SEQUENCE [LARGE SCALE GENOMIC DNA]</scope>
    <source>
        <strain evidence="4 5">NML171200</strain>
    </source>
</reference>
<dbReference type="GO" id="GO:0016787">
    <property type="term" value="F:hydrolase activity"/>
    <property type="evidence" value="ECO:0007669"/>
    <property type="project" value="UniProtKB-KW"/>
</dbReference>
<dbReference type="Proteomes" id="UP000292627">
    <property type="component" value="Unassembled WGS sequence"/>
</dbReference>
<dbReference type="AlphaFoldDB" id="A0A4Q8LBH8"/>
<dbReference type="InterPro" id="IPR029058">
    <property type="entry name" value="AB_hydrolase_fold"/>
</dbReference>
<comment type="caution">
    <text evidence="4">The sequence shown here is derived from an EMBL/GenBank/DDBJ whole genome shotgun (WGS) entry which is preliminary data.</text>
</comment>
<sequence>MQRLTNVMRGCLACLLLAVMPAWAQASDPSTETLALWPAGSLPQVVKGPEKIGKQGSATGSVSQVSNPRIELYRAAHPNGTAALIVGGGGYFRIQVGTAARPMAQWLASIGVTSAVLYYRLPADRWKAEAPFQDAQRAMRLMRQHAAQWGFDADRIGIIGSSAGANLSGIIATRWDHDFYPRVDAADALSARPAFLGMLYPVVSMKPPLDKTRSARELSTQADFRTAYSVEDHVRPDMPPVFLAQAVDDPIVDVGHSLLMYQTALKAKVPVELHIFERGGHSWGLGKPGTEPAQWPRLFATWARMHGFMRAAGSAGADPAASGGADGE</sequence>
<dbReference type="InterPro" id="IPR050300">
    <property type="entry name" value="GDXG_lipolytic_enzyme"/>
</dbReference>
<feature type="chain" id="PRO_5020799409" evidence="2">
    <location>
        <begin position="27"/>
        <end position="328"/>
    </location>
</feature>
<evidence type="ECO:0000313" key="4">
    <source>
        <dbReference type="EMBL" id="TAA25734.1"/>
    </source>
</evidence>
<accession>A0A4Q8LBH8</accession>
<dbReference type="InterPro" id="IPR013094">
    <property type="entry name" value="AB_hydrolase_3"/>
</dbReference>
<dbReference type="PANTHER" id="PTHR48081">
    <property type="entry name" value="AB HYDROLASE SUPERFAMILY PROTEIN C4A8.06C"/>
    <property type="match status" value="1"/>
</dbReference>
<evidence type="ECO:0000256" key="1">
    <source>
        <dbReference type="ARBA" id="ARBA00022801"/>
    </source>
</evidence>
<dbReference type="OrthoDB" id="9771666at2"/>
<name>A0A4Q8LBH8_9GAMM</name>
<keyword evidence="2" id="KW-0732">Signal</keyword>
<feature type="domain" description="Alpha/beta hydrolase fold-3" evidence="3">
    <location>
        <begin position="88"/>
        <end position="283"/>
    </location>
</feature>
<dbReference type="EMBL" id="SHMC01000003">
    <property type="protein sequence ID" value="TAA25734.1"/>
    <property type="molecule type" value="Genomic_DNA"/>
</dbReference>
<organism evidence="4 5">
    <name type="scientific">Pseudoxanthomonas winnipegensis</name>
    <dbReference type="NCBI Taxonomy" id="2480810"/>
    <lineage>
        <taxon>Bacteria</taxon>
        <taxon>Pseudomonadati</taxon>
        <taxon>Pseudomonadota</taxon>
        <taxon>Gammaproteobacteria</taxon>
        <taxon>Lysobacterales</taxon>
        <taxon>Lysobacteraceae</taxon>
        <taxon>Pseudoxanthomonas</taxon>
    </lineage>
</organism>
<protein>
    <submittedName>
        <fullName evidence="4">Alpha/beta hydrolase</fullName>
    </submittedName>
</protein>
<dbReference type="RefSeq" id="WP_130551354.1">
    <property type="nucleotide sequence ID" value="NZ_SHMC01000003.1"/>
</dbReference>
<gene>
    <name evidence="4" type="ORF">EA660_09860</name>
</gene>
<dbReference type="Gene3D" id="3.40.50.1820">
    <property type="entry name" value="alpha/beta hydrolase"/>
    <property type="match status" value="1"/>
</dbReference>
<evidence type="ECO:0000259" key="3">
    <source>
        <dbReference type="Pfam" id="PF07859"/>
    </source>
</evidence>
<proteinExistence type="predicted"/>
<keyword evidence="1 4" id="KW-0378">Hydrolase</keyword>